<dbReference type="OrthoDB" id="10257415at2759"/>
<keyword evidence="2" id="KW-1185">Reference proteome</keyword>
<organism evidence="1 2">
    <name type="scientific">Carnegiea gigantea</name>
    <dbReference type="NCBI Taxonomy" id="171969"/>
    <lineage>
        <taxon>Eukaryota</taxon>
        <taxon>Viridiplantae</taxon>
        <taxon>Streptophyta</taxon>
        <taxon>Embryophyta</taxon>
        <taxon>Tracheophyta</taxon>
        <taxon>Spermatophyta</taxon>
        <taxon>Magnoliopsida</taxon>
        <taxon>eudicotyledons</taxon>
        <taxon>Gunneridae</taxon>
        <taxon>Pentapetalae</taxon>
        <taxon>Caryophyllales</taxon>
        <taxon>Cactineae</taxon>
        <taxon>Cactaceae</taxon>
        <taxon>Cactoideae</taxon>
        <taxon>Echinocereeae</taxon>
        <taxon>Carnegiea</taxon>
    </lineage>
</organism>
<proteinExistence type="predicted"/>
<dbReference type="PANTHER" id="PTHR13265:SF0">
    <property type="entry name" value="HPR1"/>
    <property type="match status" value="1"/>
</dbReference>
<evidence type="ECO:0000313" key="2">
    <source>
        <dbReference type="Proteomes" id="UP001153076"/>
    </source>
</evidence>
<dbReference type="EMBL" id="JAKOGI010000519">
    <property type="protein sequence ID" value="KAJ8433743.1"/>
    <property type="molecule type" value="Genomic_DNA"/>
</dbReference>
<gene>
    <name evidence="1" type="ORF">Cgig2_019811</name>
</gene>
<reference evidence="1" key="1">
    <citation type="submission" date="2022-04" db="EMBL/GenBank/DDBJ databases">
        <title>Carnegiea gigantea Genome sequencing and assembly v2.</title>
        <authorList>
            <person name="Copetti D."/>
            <person name="Sanderson M.J."/>
            <person name="Burquez A."/>
            <person name="Wojciechowski M.F."/>
        </authorList>
    </citation>
    <scope>NUCLEOTIDE SEQUENCE</scope>
    <source>
        <strain evidence="1">SGP5-SGP5p</strain>
        <tissue evidence="1">Aerial part</tissue>
    </source>
</reference>
<evidence type="ECO:0000313" key="1">
    <source>
        <dbReference type="EMBL" id="KAJ8433743.1"/>
    </source>
</evidence>
<protein>
    <submittedName>
        <fullName evidence="1">Uncharacterized protein</fullName>
    </submittedName>
</protein>
<comment type="caution">
    <text evidence="1">The sequence shown here is derived from an EMBL/GenBank/DDBJ whole genome shotgun (WGS) entry which is preliminary data.</text>
</comment>
<dbReference type="PANTHER" id="PTHR13265">
    <property type="entry name" value="THO COMPLEX SUBUNIT 1"/>
    <property type="match status" value="1"/>
</dbReference>
<dbReference type="GO" id="GO:0000445">
    <property type="term" value="C:THO complex part of transcription export complex"/>
    <property type="evidence" value="ECO:0007669"/>
    <property type="project" value="TreeGrafter"/>
</dbReference>
<dbReference type="Proteomes" id="UP001153076">
    <property type="component" value="Unassembled WGS sequence"/>
</dbReference>
<dbReference type="GO" id="GO:0006406">
    <property type="term" value="P:mRNA export from nucleus"/>
    <property type="evidence" value="ECO:0007669"/>
    <property type="project" value="TreeGrafter"/>
</dbReference>
<dbReference type="Pfam" id="PF11957">
    <property type="entry name" value="efThoc1"/>
    <property type="match status" value="1"/>
</dbReference>
<dbReference type="InterPro" id="IPR021861">
    <property type="entry name" value="THO_THOC1"/>
</dbReference>
<dbReference type="AlphaFoldDB" id="A0A9Q1JZK0"/>
<accession>A0A9Q1JZK0</accession>
<sequence length="199" mass="23686">MPFRGLKIKWLCWTFYWLREEGEQRCSTNSWNLYVSNGAFYLLRVYLTKSENDANVFKFLSNKEEIKSYEERVKKLLESTPPKGKEFLNSVEHILEREKNWAWWKHDGCPPFEKQAVVKKSRWGKETNLIEEGEKHMYKRILELHFGMHNALTDPDRVRVPAISDYWKPLAEDMDPSAGIEAEYHHKNSKMKAALLYLL</sequence>
<name>A0A9Q1JZK0_9CARY</name>